<keyword evidence="15" id="KW-1185">Reference proteome</keyword>
<keyword evidence="5" id="KW-0456">Lyase</keyword>
<dbReference type="InterPro" id="IPR002433">
    <property type="entry name" value="Orn_de-COase"/>
</dbReference>
<dbReference type="InterPro" id="IPR022653">
    <property type="entry name" value="De-COase2_pyr-phos_BS"/>
</dbReference>
<dbReference type="GO" id="GO:0005737">
    <property type="term" value="C:cytoplasm"/>
    <property type="evidence" value="ECO:0007669"/>
    <property type="project" value="TreeGrafter"/>
</dbReference>
<evidence type="ECO:0000256" key="8">
    <source>
        <dbReference type="ARBA" id="ARBA00037173"/>
    </source>
</evidence>
<evidence type="ECO:0000259" key="14">
    <source>
        <dbReference type="Pfam" id="PF02784"/>
    </source>
</evidence>
<dbReference type="Pfam" id="PF00278">
    <property type="entry name" value="Orn_DAP_Arg_deC"/>
    <property type="match status" value="1"/>
</dbReference>
<dbReference type="AlphaFoldDB" id="A0A914DPY4"/>
<evidence type="ECO:0000256" key="4">
    <source>
        <dbReference type="ARBA" id="ARBA00023115"/>
    </source>
</evidence>
<dbReference type="PANTHER" id="PTHR11482">
    <property type="entry name" value="ARGININE/DIAMINOPIMELATE/ORNITHINE DECARBOXYLASE"/>
    <property type="match status" value="1"/>
</dbReference>
<evidence type="ECO:0000256" key="2">
    <source>
        <dbReference type="ARBA" id="ARBA00008872"/>
    </source>
</evidence>
<dbReference type="GO" id="GO:0004586">
    <property type="term" value="F:ornithine decarboxylase activity"/>
    <property type="evidence" value="ECO:0007669"/>
    <property type="project" value="UniProtKB-EC"/>
</dbReference>
<keyword evidence="3 11" id="KW-0663">Pyridoxal phosphate</keyword>
<protein>
    <recommendedName>
        <fullName evidence="7">ornithine decarboxylase</fullName>
        <ecNumber evidence="7">4.1.1.17</ecNumber>
    </recommendedName>
</protein>
<comment type="pathway">
    <text evidence="6">Amine and polyamine biosynthesis; putrescine biosynthesis via L-ornithine pathway; putrescine from L-ornithine: step 1/1.</text>
</comment>
<dbReference type="InterPro" id="IPR000183">
    <property type="entry name" value="Orn/DAP/Arg_de-COase"/>
</dbReference>
<keyword evidence="4" id="KW-0620">Polyamine biosynthesis</keyword>
<evidence type="ECO:0000256" key="6">
    <source>
        <dbReference type="ARBA" id="ARBA00034115"/>
    </source>
</evidence>
<comment type="similarity">
    <text evidence="2 12">Belongs to the Orn/Lys/Arg decarboxylase class-II family.</text>
</comment>
<evidence type="ECO:0000256" key="7">
    <source>
        <dbReference type="ARBA" id="ARBA00034138"/>
    </source>
</evidence>
<dbReference type="Proteomes" id="UP000887540">
    <property type="component" value="Unplaced"/>
</dbReference>
<dbReference type="PROSITE" id="PS00879">
    <property type="entry name" value="ODR_DC_2_2"/>
    <property type="match status" value="1"/>
</dbReference>
<comment type="function">
    <text evidence="8">Catalyzes the first and rate-limiting step of polyamine biosynthesis that converts ornithine into putrescine, which is the precursor for the polyamines, spermidine and spermine. Polyamines are essential for cell proliferation and are implicated in cellular processes, ranging from DNA replication to apoptosis.</text>
</comment>
<feature type="domain" description="Orn/DAP/Arg decarboxylase 2 N-terminal" evidence="14">
    <location>
        <begin position="61"/>
        <end position="296"/>
    </location>
</feature>
<dbReference type="InterPro" id="IPR009006">
    <property type="entry name" value="Ala_racemase/Decarboxylase_C"/>
</dbReference>
<evidence type="ECO:0000256" key="9">
    <source>
        <dbReference type="ARBA" id="ARBA00046672"/>
    </source>
</evidence>
<dbReference type="GO" id="GO:0033387">
    <property type="term" value="P:putrescine biosynthetic process from arginine, via ornithine"/>
    <property type="evidence" value="ECO:0007669"/>
    <property type="project" value="TreeGrafter"/>
</dbReference>
<sequence>MHPNEADFTQDGAEIVNFHGAHIMVYDYPADSKYIARKIANFKERMEDDALFAVVNLKVLLDRMEEWKINFSRAEPHYAFKCNNDPVIVRILANLGCGYDCASKDEIDYVLDNKLVPSEKIIYANTVKTQSFIKHASKIGINLMTFDNEEELYKIKKLHSDPKLLLRIYASDNYGQCSFGKKFGCDPDEEGPKLLQKAFELGIPVVGISFHIGIGFNDTQVICKAIKDARNLFEVGTKTGHKMTIFDIGGGFPGSDKMGKIPFKKISFDINQALDEHFPESMGVKIVSEPGRFFVASVVSVIVNIIAATKVKASRIFENPENPDEEAYLYYVNDGNFGSFSGRLFDNYTPKGEPLFIESGHEKEYPCIIYGPTCNGADKIEVKEKMRKMEVGEWLFYDDMGAYTKTISTNFNGFKQPKYFYFTDRETW</sequence>
<dbReference type="PROSITE" id="PS00878">
    <property type="entry name" value="ODR_DC_2_1"/>
    <property type="match status" value="1"/>
</dbReference>
<feature type="modified residue" description="N6-(pyridoxal phosphate)lysine" evidence="11">
    <location>
        <position position="81"/>
    </location>
</feature>
<dbReference type="EC" id="4.1.1.17" evidence="7"/>
<feature type="active site" description="Proton donor" evidence="11">
    <location>
        <position position="374"/>
    </location>
</feature>
<evidence type="ECO:0000256" key="5">
    <source>
        <dbReference type="ARBA" id="ARBA00023239"/>
    </source>
</evidence>
<dbReference type="InterPro" id="IPR022644">
    <property type="entry name" value="De-COase2_N"/>
</dbReference>
<dbReference type="Pfam" id="PF02784">
    <property type="entry name" value="Orn_Arg_deC_N"/>
    <property type="match status" value="1"/>
</dbReference>
<evidence type="ECO:0000256" key="11">
    <source>
        <dbReference type="PIRSR" id="PIRSR600183-50"/>
    </source>
</evidence>
<reference evidence="16" key="1">
    <citation type="submission" date="2022-11" db="UniProtKB">
        <authorList>
            <consortium name="WormBaseParasite"/>
        </authorList>
    </citation>
    <scope>IDENTIFICATION</scope>
</reference>
<evidence type="ECO:0000259" key="13">
    <source>
        <dbReference type="Pfam" id="PF00278"/>
    </source>
</evidence>
<accession>A0A914DPY4</accession>
<evidence type="ECO:0000313" key="16">
    <source>
        <dbReference type="WBParaSite" id="ACRNAN_scaffold335.g18467.t1"/>
    </source>
</evidence>
<evidence type="ECO:0000313" key="15">
    <source>
        <dbReference type="Proteomes" id="UP000887540"/>
    </source>
</evidence>
<dbReference type="Gene3D" id="2.40.37.10">
    <property type="entry name" value="Lyase, Ornithine Decarboxylase, Chain A, domain 1"/>
    <property type="match status" value="1"/>
</dbReference>
<dbReference type="PRINTS" id="PR01179">
    <property type="entry name" value="ODADCRBXLASE"/>
</dbReference>
<dbReference type="WBParaSite" id="ACRNAN_scaffold335.g18467.t1">
    <property type="protein sequence ID" value="ACRNAN_scaffold335.g18467.t1"/>
    <property type="gene ID" value="ACRNAN_scaffold335.g18467"/>
</dbReference>
<comment type="cofactor">
    <cofactor evidence="1 11">
        <name>pyridoxal 5'-phosphate</name>
        <dbReference type="ChEBI" id="CHEBI:597326"/>
    </cofactor>
</comment>
<proteinExistence type="inferred from homology"/>
<evidence type="ECO:0000256" key="1">
    <source>
        <dbReference type="ARBA" id="ARBA00001933"/>
    </source>
</evidence>
<dbReference type="InterPro" id="IPR029066">
    <property type="entry name" value="PLP-binding_barrel"/>
</dbReference>
<evidence type="ECO:0000256" key="12">
    <source>
        <dbReference type="RuleBase" id="RU003737"/>
    </source>
</evidence>
<dbReference type="PRINTS" id="PR01182">
    <property type="entry name" value="ORNDCRBXLASE"/>
</dbReference>
<dbReference type="SUPFAM" id="SSF51419">
    <property type="entry name" value="PLP-binding barrel"/>
    <property type="match status" value="1"/>
</dbReference>
<organism evidence="15 16">
    <name type="scientific">Acrobeloides nanus</name>
    <dbReference type="NCBI Taxonomy" id="290746"/>
    <lineage>
        <taxon>Eukaryota</taxon>
        <taxon>Metazoa</taxon>
        <taxon>Ecdysozoa</taxon>
        <taxon>Nematoda</taxon>
        <taxon>Chromadorea</taxon>
        <taxon>Rhabditida</taxon>
        <taxon>Tylenchina</taxon>
        <taxon>Cephalobomorpha</taxon>
        <taxon>Cephaloboidea</taxon>
        <taxon>Cephalobidae</taxon>
        <taxon>Acrobeloides</taxon>
    </lineage>
</organism>
<dbReference type="FunFam" id="3.20.20.10:FF:000005">
    <property type="entry name" value="Ornithine decarboxylase"/>
    <property type="match status" value="1"/>
</dbReference>
<dbReference type="InterPro" id="IPR022643">
    <property type="entry name" value="De-COase2_C"/>
</dbReference>
<name>A0A914DPY4_9BILA</name>
<evidence type="ECO:0000256" key="3">
    <source>
        <dbReference type="ARBA" id="ARBA00022898"/>
    </source>
</evidence>
<feature type="domain" description="Orn/DAP/Arg decarboxylase 2 C-terminal" evidence="13">
    <location>
        <begin position="308"/>
        <end position="401"/>
    </location>
</feature>
<evidence type="ECO:0000256" key="10">
    <source>
        <dbReference type="ARBA" id="ARBA00049127"/>
    </source>
</evidence>
<dbReference type="InterPro" id="IPR022657">
    <property type="entry name" value="De-COase2_CS"/>
</dbReference>
<dbReference type="SUPFAM" id="SSF50621">
    <property type="entry name" value="Alanine racemase C-terminal domain-like"/>
    <property type="match status" value="1"/>
</dbReference>
<dbReference type="PANTHER" id="PTHR11482:SF6">
    <property type="entry name" value="ORNITHINE DECARBOXYLASE 1-RELATED"/>
    <property type="match status" value="1"/>
</dbReference>
<dbReference type="Gene3D" id="3.20.20.10">
    <property type="entry name" value="Alanine racemase"/>
    <property type="match status" value="1"/>
</dbReference>
<comment type="subunit">
    <text evidence="9">Homodimer. Only the dimer is catalytically active, as the active sites are constructed of residues from both monomers.</text>
</comment>
<dbReference type="CDD" id="cd00622">
    <property type="entry name" value="PLPDE_III_ODC"/>
    <property type="match status" value="1"/>
</dbReference>
<comment type="catalytic activity">
    <reaction evidence="10">
        <text>L-ornithine + H(+) = putrescine + CO2</text>
        <dbReference type="Rhea" id="RHEA:22964"/>
        <dbReference type="ChEBI" id="CHEBI:15378"/>
        <dbReference type="ChEBI" id="CHEBI:16526"/>
        <dbReference type="ChEBI" id="CHEBI:46911"/>
        <dbReference type="ChEBI" id="CHEBI:326268"/>
        <dbReference type="EC" id="4.1.1.17"/>
    </reaction>
</comment>